<dbReference type="GO" id="GO:0008168">
    <property type="term" value="F:methyltransferase activity"/>
    <property type="evidence" value="ECO:0007669"/>
    <property type="project" value="UniProtKB-KW"/>
</dbReference>
<dbReference type="AlphaFoldDB" id="A0A850T6H8"/>
<gene>
    <name evidence="1" type="ORF">HXW94_08200</name>
</gene>
<proteinExistence type="predicted"/>
<sequence>MTISSCPLCQSADTRHFFNSNISVASDATVMEYPITNFFCESCYNIFKIRSPQDKKNIKKIYNTYVLHSIESHQETRVAYDIDKEGIEKSKHLLTHLFNKIDVPRQGRALDIGCHFGSLLRFFFKAMPLWELHGYDISERFRTVVESIAPATSYHCGNLSDVKGSFDLIFLTHVLEHIDEPGALLSFIEKRLKPDGLLFLQCNNLEKNPYLPLLFEQHFNFSLPGLVKLLEDSRLSVYDLKLDWIPKEISVIARKADNCPIRRDPGFDLIKDRTLETMKTNQSLFTKSLTNLELINAKKVPVAVFGTAYVGRWMAHILKANLRFFLDENKKLHKKIIQKVPVLLPEEVTEEIIVILAIPPQPAEKIMKRLAHMTKIKFLPPPYTMTPDCREPA</sequence>
<dbReference type="CDD" id="cd02440">
    <property type="entry name" value="AdoMet_MTases"/>
    <property type="match status" value="1"/>
</dbReference>
<keyword evidence="1" id="KW-0808">Transferase</keyword>
<keyword evidence="2" id="KW-1185">Reference proteome</keyword>
<protein>
    <submittedName>
        <fullName evidence="1">Methyltransferase domain-containing protein</fullName>
    </submittedName>
</protein>
<organism evidence="1 2">
    <name type="scientific">Desulfobacter latus</name>
    <dbReference type="NCBI Taxonomy" id="2292"/>
    <lineage>
        <taxon>Bacteria</taxon>
        <taxon>Pseudomonadati</taxon>
        <taxon>Thermodesulfobacteriota</taxon>
        <taxon>Desulfobacteria</taxon>
        <taxon>Desulfobacterales</taxon>
        <taxon>Desulfobacteraceae</taxon>
        <taxon>Desulfobacter</taxon>
    </lineage>
</organism>
<accession>A0A850T6H8</accession>
<dbReference type="EMBL" id="JACADJ010000021">
    <property type="protein sequence ID" value="NWH04962.1"/>
    <property type="molecule type" value="Genomic_DNA"/>
</dbReference>
<dbReference type="GO" id="GO:0032259">
    <property type="term" value="P:methylation"/>
    <property type="evidence" value="ECO:0007669"/>
    <property type="project" value="UniProtKB-KW"/>
</dbReference>
<reference evidence="1 2" key="1">
    <citation type="submission" date="2020-06" db="EMBL/GenBank/DDBJ databases">
        <title>High-quality draft genome of sulfate reducer Desulfobacter latus type strain AcrS2 isolated from marine sediment.</title>
        <authorList>
            <person name="Hoppe M."/>
            <person name="Larsen C.K."/>
            <person name="Marshall I.P.G."/>
            <person name="Schramm A."/>
            <person name="Marietou A.G."/>
        </authorList>
    </citation>
    <scope>NUCLEOTIDE SEQUENCE [LARGE SCALE GENOMIC DNA]</scope>
    <source>
        <strain evidence="1 2">AcRS2</strain>
    </source>
</reference>
<comment type="caution">
    <text evidence="1">The sequence shown here is derived from an EMBL/GenBank/DDBJ whole genome shotgun (WGS) entry which is preliminary data.</text>
</comment>
<dbReference type="SUPFAM" id="SSF53335">
    <property type="entry name" value="S-adenosyl-L-methionine-dependent methyltransferases"/>
    <property type="match status" value="1"/>
</dbReference>
<dbReference type="Gene3D" id="3.40.50.150">
    <property type="entry name" value="Vaccinia Virus protein VP39"/>
    <property type="match status" value="1"/>
</dbReference>
<dbReference type="Pfam" id="PF13489">
    <property type="entry name" value="Methyltransf_23"/>
    <property type="match status" value="1"/>
</dbReference>
<dbReference type="Proteomes" id="UP000553343">
    <property type="component" value="Unassembled WGS sequence"/>
</dbReference>
<keyword evidence="1" id="KW-0489">Methyltransferase</keyword>
<dbReference type="PANTHER" id="PTHR43861">
    <property type="entry name" value="TRANS-ACONITATE 2-METHYLTRANSFERASE-RELATED"/>
    <property type="match status" value="1"/>
</dbReference>
<dbReference type="InterPro" id="IPR029063">
    <property type="entry name" value="SAM-dependent_MTases_sf"/>
</dbReference>
<name>A0A850T6H8_9BACT</name>
<evidence type="ECO:0000313" key="2">
    <source>
        <dbReference type="Proteomes" id="UP000553343"/>
    </source>
</evidence>
<dbReference type="RefSeq" id="WP_218576626.1">
    <property type="nucleotide sequence ID" value="NZ_JACADJ010000021.1"/>
</dbReference>
<evidence type="ECO:0000313" key="1">
    <source>
        <dbReference type="EMBL" id="NWH04962.1"/>
    </source>
</evidence>